<dbReference type="InterPro" id="IPR030700">
    <property type="entry name" value="N-end_Aminoacyl_Trfase"/>
</dbReference>
<dbReference type="PANTHER" id="PTHR21367:SF1">
    <property type="entry name" value="ARGINYL-TRNA--PROTEIN TRANSFERASE 1"/>
    <property type="match status" value="1"/>
</dbReference>
<dbReference type="HAMAP" id="MF_00689">
    <property type="entry name" value="Bpt"/>
    <property type="match status" value="1"/>
</dbReference>
<protein>
    <recommendedName>
        <fullName evidence="1">Aspartate/glutamate leucyltransferase</fullName>
        <ecNumber evidence="1">2.3.2.29</ecNumber>
    </recommendedName>
</protein>
<dbReference type="SUPFAM" id="SSF55729">
    <property type="entry name" value="Acyl-CoA N-acyltransferases (Nat)"/>
    <property type="match status" value="1"/>
</dbReference>
<dbReference type="EC" id="2.3.2.29" evidence="1"/>
<dbReference type="InterPro" id="IPR016181">
    <property type="entry name" value="Acyl_CoA_acyltransferase"/>
</dbReference>
<dbReference type="InterPro" id="IPR007472">
    <property type="entry name" value="N-end_Aminoacyl_Trfase_C"/>
</dbReference>
<dbReference type="OrthoDB" id="9782022at2"/>
<reference evidence="2 3" key="1">
    <citation type="submission" date="2018-02" db="EMBL/GenBank/DDBJ databases">
        <title>Insights into the biology of acidophilic members of the Acidiferrobacteraceae family derived from comparative genomic analyses.</title>
        <authorList>
            <person name="Issotta F."/>
            <person name="Thyssen C."/>
            <person name="Mena C."/>
            <person name="Moya A."/>
            <person name="Bellenberg S."/>
            <person name="Sproer C."/>
            <person name="Covarrubias P.C."/>
            <person name="Sand W."/>
            <person name="Quatrini R."/>
            <person name="Vera M."/>
        </authorList>
    </citation>
    <scope>NUCLEOTIDE SEQUENCE [LARGE SCALE GENOMIC DNA]</scope>
    <source>
        <strain evidence="3">m-1</strain>
    </source>
</reference>
<sequence>MKGAPHLFLSTTHACSYLPHQTASTLFIDPRYPLTPELLGDFNRRGFRRSGDLIYRPHCPGCQACIPVRIPVAAFVPSRAQRRAAARNDDVVVIARPAAFDAEHFALFLRYQDARHPAGAMANPDPATYLRFLVSRHSNTAFHEFRIGGVLAGVAVIDTLPDGLSAVYTFYDPSLAQRGLGTYAIVWQIAETHRCGLPFLYLGYWVKDSEKMAYKARFRPLEAYRNGRWSPLDLR</sequence>
<name>A0A1C2G162_9GAMM</name>
<comment type="subcellular location">
    <subcellularLocation>
        <location evidence="1">Cytoplasm</location>
    </subcellularLocation>
</comment>
<keyword evidence="1" id="KW-0963">Cytoplasm</keyword>
<dbReference type="NCBIfam" id="NF002341">
    <property type="entry name" value="PRK01305.1-1"/>
    <property type="match status" value="1"/>
</dbReference>
<comment type="function">
    <text evidence="1">Functions in the N-end rule pathway of protein degradation where it conjugates Leu from its aminoacyl-tRNA to the N-termini of proteins containing an N-terminal aspartate or glutamate.</text>
</comment>
<dbReference type="GO" id="GO:0008914">
    <property type="term" value="F:leucyl-tRNA--protein transferase activity"/>
    <property type="evidence" value="ECO:0007669"/>
    <property type="project" value="UniProtKB-UniRule"/>
</dbReference>
<comment type="similarity">
    <text evidence="1">Belongs to the R-transferase family. Bpt subfamily.</text>
</comment>
<dbReference type="Pfam" id="PF04377">
    <property type="entry name" value="ATE_C"/>
    <property type="match status" value="1"/>
</dbReference>
<gene>
    <name evidence="1" type="primary">bpt</name>
    <name evidence="2" type="ORF">C4900_09210</name>
</gene>
<dbReference type="EMBL" id="PSYR01000002">
    <property type="protein sequence ID" value="RCN57156.1"/>
    <property type="molecule type" value="Genomic_DNA"/>
</dbReference>
<evidence type="ECO:0000256" key="1">
    <source>
        <dbReference type="HAMAP-Rule" id="MF_00689"/>
    </source>
</evidence>
<dbReference type="PANTHER" id="PTHR21367">
    <property type="entry name" value="ARGININE-TRNA-PROTEIN TRANSFERASE 1"/>
    <property type="match status" value="1"/>
</dbReference>
<dbReference type="NCBIfam" id="NF002342">
    <property type="entry name" value="PRK01305.1-3"/>
    <property type="match status" value="1"/>
</dbReference>
<comment type="catalytic activity">
    <reaction evidence="1">
        <text>N-terminal L-glutamyl-[protein] + L-leucyl-tRNA(Leu) = N-terminal L-leucyl-L-glutamyl-[protein] + tRNA(Leu) + H(+)</text>
        <dbReference type="Rhea" id="RHEA:50412"/>
        <dbReference type="Rhea" id="RHEA-COMP:9613"/>
        <dbReference type="Rhea" id="RHEA-COMP:9622"/>
        <dbReference type="Rhea" id="RHEA-COMP:12664"/>
        <dbReference type="Rhea" id="RHEA-COMP:12668"/>
        <dbReference type="ChEBI" id="CHEBI:15378"/>
        <dbReference type="ChEBI" id="CHEBI:64721"/>
        <dbReference type="ChEBI" id="CHEBI:78442"/>
        <dbReference type="ChEBI" id="CHEBI:78494"/>
        <dbReference type="ChEBI" id="CHEBI:133041"/>
        <dbReference type="EC" id="2.3.2.29"/>
    </reaction>
</comment>
<keyword evidence="1 2" id="KW-0808">Transferase</keyword>
<comment type="caution">
    <text evidence="2">The sequence shown here is derived from an EMBL/GenBank/DDBJ whole genome shotgun (WGS) entry which is preliminary data.</text>
</comment>
<accession>A0A1C2G162</accession>
<organism evidence="2 3">
    <name type="scientific">Acidiferrobacter thiooxydans</name>
    <dbReference type="NCBI Taxonomy" id="163359"/>
    <lineage>
        <taxon>Bacteria</taxon>
        <taxon>Pseudomonadati</taxon>
        <taxon>Pseudomonadota</taxon>
        <taxon>Gammaproteobacteria</taxon>
        <taxon>Acidiferrobacterales</taxon>
        <taxon>Acidiferrobacteraceae</taxon>
        <taxon>Acidiferrobacter</taxon>
    </lineage>
</organism>
<dbReference type="AlphaFoldDB" id="A0A1C2G162"/>
<dbReference type="GO" id="GO:0005737">
    <property type="term" value="C:cytoplasm"/>
    <property type="evidence" value="ECO:0007669"/>
    <property type="project" value="UniProtKB-SubCell"/>
</dbReference>
<comment type="catalytic activity">
    <reaction evidence="1">
        <text>N-terminal L-aspartyl-[protein] + L-leucyl-tRNA(Leu) = N-terminal L-leucyl-L-aspartyl-[protein] + tRNA(Leu) + H(+)</text>
        <dbReference type="Rhea" id="RHEA:50420"/>
        <dbReference type="Rhea" id="RHEA-COMP:9613"/>
        <dbReference type="Rhea" id="RHEA-COMP:9622"/>
        <dbReference type="Rhea" id="RHEA-COMP:12669"/>
        <dbReference type="Rhea" id="RHEA-COMP:12674"/>
        <dbReference type="ChEBI" id="CHEBI:15378"/>
        <dbReference type="ChEBI" id="CHEBI:64720"/>
        <dbReference type="ChEBI" id="CHEBI:78442"/>
        <dbReference type="ChEBI" id="CHEBI:78494"/>
        <dbReference type="ChEBI" id="CHEBI:133042"/>
        <dbReference type="EC" id="2.3.2.29"/>
    </reaction>
</comment>
<dbReference type="GO" id="GO:0004057">
    <property type="term" value="F:arginyl-tRNA--protein transferase activity"/>
    <property type="evidence" value="ECO:0007669"/>
    <property type="project" value="InterPro"/>
</dbReference>
<dbReference type="InterPro" id="IPR017138">
    <property type="entry name" value="Asp_Glu_LeuTrfase"/>
</dbReference>
<dbReference type="Proteomes" id="UP000253250">
    <property type="component" value="Unassembled WGS sequence"/>
</dbReference>
<dbReference type="PIRSF" id="PIRSF037208">
    <property type="entry name" value="ATE_pro_prd"/>
    <property type="match status" value="1"/>
</dbReference>
<dbReference type="Pfam" id="PF04376">
    <property type="entry name" value="ATE_N"/>
    <property type="match status" value="1"/>
</dbReference>
<dbReference type="InterPro" id="IPR007471">
    <property type="entry name" value="N-end_Aminoacyl_Trfase_N"/>
</dbReference>
<evidence type="ECO:0000313" key="2">
    <source>
        <dbReference type="EMBL" id="RCN57156.1"/>
    </source>
</evidence>
<dbReference type="GO" id="GO:0071596">
    <property type="term" value="P:ubiquitin-dependent protein catabolic process via the N-end rule pathway"/>
    <property type="evidence" value="ECO:0007669"/>
    <property type="project" value="InterPro"/>
</dbReference>
<dbReference type="STRING" id="163359.A9R16_12610"/>
<proteinExistence type="inferred from homology"/>
<keyword evidence="1" id="KW-0012">Acyltransferase</keyword>
<evidence type="ECO:0000313" key="3">
    <source>
        <dbReference type="Proteomes" id="UP000253250"/>
    </source>
</evidence>
<dbReference type="NCBIfam" id="NF002346">
    <property type="entry name" value="PRK01305.2-3"/>
    <property type="match status" value="1"/>
</dbReference>
<keyword evidence="3" id="KW-1185">Reference proteome</keyword>